<dbReference type="PANTHER" id="PTHR33908:SF3">
    <property type="entry name" value="UNDECAPRENYL PHOSPHATE-ALPHA-4-AMINO-4-DEOXY-L-ARABINOSE ARABINOSYL TRANSFERASE"/>
    <property type="match status" value="1"/>
</dbReference>
<feature type="transmembrane region" description="Helical" evidence="9">
    <location>
        <begin position="97"/>
        <end position="114"/>
    </location>
</feature>
<reference evidence="10 11" key="1">
    <citation type="journal article" date="2019" name="Int. J. Syst. Evol. Microbiol.">
        <title>The Global Catalogue of Microorganisms (GCM) 10K type strain sequencing project: providing services to taxonomists for standard genome sequencing and annotation.</title>
        <authorList>
            <consortium name="The Broad Institute Genomics Platform"/>
            <consortium name="The Broad Institute Genome Sequencing Center for Infectious Disease"/>
            <person name="Wu L."/>
            <person name="Ma J."/>
        </authorList>
    </citation>
    <scope>NUCLEOTIDE SEQUENCE [LARGE SCALE GENOMIC DNA]</scope>
    <source>
        <strain evidence="10 11">JCM 11574</strain>
    </source>
</reference>
<keyword evidence="7 9" id="KW-0472">Membrane</keyword>
<name>A0ABN3V2U5_9ACTN</name>
<feature type="transmembrane region" description="Helical" evidence="9">
    <location>
        <begin position="259"/>
        <end position="277"/>
    </location>
</feature>
<keyword evidence="6 9" id="KW-1133">Transmembrane helix</keyword>
<evidence type="ECO:0000256" key="6">
    <source>
        <dbReference type="ARBA" id="ARBA00022989"/>
    </source>
</evidence>
<comment type="subcellular location">
    <subcellularLocation>
        <location evidence="1">Cell membrane</location>
        <topology evidence="1">Multi-pass membrane protein</topology>
    </subcellularLocation>
</comment>
<feature type="transmembrane region" description="Helical" evidence="9">
    <location>
        <begin position="289"/>
        <end position="311"/>
    </location>
</feature>
<evidence type="ECO:0000256" key="2">
    <source>
        <dbReference type="ARBA" id="ARBA00022475"/>
    </source>
</evidence>
<evidence type="ECO:0000256" key="7">
    <source>
        <dbReference type="ARBA" id="ARBA00023136"/>
    </source>
</evidence>
<evidence type="ECO:0000256" key="3">
    <source>
        <dbReference type="ARBA" id="ARBA00022676"/>
    </source>
</evidence>
<evidence type="ECO:0000256" key="5">
    <source>
        <dbReference type="ARBA" id="ARBA00022692"/>
    </source>
</evidence>
<evidence type="ECO:0000256" key="4">
    <source>
        <dbReference type="ARBA" id="ARBA00022679"/>
    </source>
</evidence>
<dbReference type="InterPro" id="IPR050297">
    <property type="entry name" value="LipidA_mod_glycosyltrf_83"/>
</dbReference>
<sequence>MGVPALVMLALGLWRLDRGGMWRDEAVSFQVGRRTVPQIWLLLHEVDAVHGLYYLLLHPVLAVHPDEVVLRLPSVCAAAGTAALVAALGTRLARPRVGLWAGLLYAVTPMAGHYAQEGRSYALVAAGATAATLLFVRAVRGGSWWPYGAVLGLTCWLHEFAVLLLLAHAVSLALARTGARAWRGWGCTAAATALALLPMALVSREQAAQVAWLRKPTAETAGGLLRGFLGPTDEVYGVCLGLALVGLLGLVGRRGELTCTAVGLPVMVVPPAVLMLVSQVSPLYVDRYVLYALSGAPLVVAAGAERMAGLAGRLRPAARPKEHAAPEQAGPGDGDRLEGPSVLRGQGGPGAHGRLEGPSVLREGGSDGGRSAGRLVPGEGGSGDGGRSEGPSALRGESGPGAHGRLPGRLASKEAGPGDHGRPKGRFALPGGGRCDGGLLHRRPGPRGGGGRSAGRPLSGLPAVALAGVLAVGLSLLHQFPLLQQDRDPGRRPDDLGAISRAAAREVGPGDPVLFVPASMRNVALTYPGALRGTRDVALVAGAAETGTLYGREAGVAELRRRLARLDRVWVVGDRRLLAGRWAPRPPVERAKVAVLWQEFAGREEAVRGGVTVRLYVRPVSARPRPPSAPPRPERR</sequence>
<gene>
    <name evidence="10" type="ORF">GCM10010521_62330</name>
</gene>
<feature type="transmembrane region" description="Helical" evidence="9">
    <location>
        <begin position="235"/>
        <end position="252"/>
    </location>
</feature>
<organism evidence="10 11">
    <name type="scientific">Streptomyces rameus</name>
    <dbReference type="NCBI Taxonomy" id="68261"/>
    <lineage>
        <taxon>Bacteria</taxon>
        <taxon>Bacillati</taxon>
        <taxon>Actinomycetota</taxon>
        <taxon>Actinomycetes</taxon>
        <taxon>Kitasatosporales</taxon>
        <taxon>Streptomycetaceae</taxon>
        <taxon>Streptomyces</taxon>
    </lineage>
</organism>
<keyword evidence="3" id="KW-0328">Glycosyltransferase</keyword>
<dbReference type="EMBL" id="BAAAVM010000120">
    <property type="protein sequence ID" value="GAA2775354.1"/>
    <property type="molecule type" value="Genomic_DNA"/>
</dbReference>
<keyword evidence="4" id="KW-0808">Transferase</keyword>
<evidence type="ECO:0000313" key="10">
    <source>
        <dbReference type="EMBL" id="GAA2775354.1"/>
    </source>
</evidence>
<dbReference type="PANTHER" id="PTHR33908">
    <property type="entry name" value="MANNOSYLTRANSFERASE YKCB-RELATED"/>
    <property type="match status" value="1"/>
</dbReference>
<feature type="transmembrane region" description="Helical" evidence="9">
    <location>
        <begin position="182"/>
        <end position="202"/>
    </location>
</feature>
<keyword evidence="2" id="KW-1003">Cell membrane</keyword>
<feature type="transmembrane region" description="Helical" evidence="9">
    <location>
        <begin position="145"/>
        <end position="170"/>
    </location>
</feature>
<evidence type="ECO:0000256" key="9">
    <source>
        <dbReference type="SAM" id="Phobius"/>
    </source>
</evidence>
<keyword evidence="11" id="KW-1185">Reference proteome</keyword>
<keyword evidence="5 9" id="KW-0812">Transmembrane</keyword>
<proteinExistence type="predicted"/>
<protein>
    <recommendedName>
        <fullName evidence="12">Glycosyltransferase RgtA/B/C/D-like domain-containing protein</fullName>
    </recommendedName>
</protein>
<evidence type="ECO:0008006" key="12">
    <source>
        <dbReference type="Google" id="ProtNLM"/>
    </source>
</evidence>
<evidence type="ECO:0000256" key="1">
    <source>
        <dbReference type="ARBA" id="ARBA00004651"/>
    </source>
</evidence>
<dbReference type="Proteomes" id="UP001500893">
    <property type="component" value="Unassembled WGS sequence"/>
</dbReference>
<feature type="transmembrane region" description="Helical" evidence="9">
    <location>
        <begin position="121"/>
        <end position="139"/>
    </location>
</feature>
<comment type="caution">
    <text evidence="10">The sequence shown here is derived from an EMBL/GenBank/DDBJ whole genome shotgun (WGS) entry which is preliminary data.</text>
</comment>
<feature type="region of interest" description="Disordered" evidence="8">
    <location>
        <begin position="315"/>
        <end position="455"/>
    </location>
</feature>
<evidence type="ECO:0000313" key="11">
    <source>
        <dbReference type="Proteomes" id="UP001500893"/>
    </source>
</evidence>
<feature type="transmembrane region" description="Helical" evidence="9">
    <location>
        <begin position="68"/>
        <end position="91"/>
    </location>
</feature>
<dbReference type="RefSeq" id="WP_345058293.1">
    <property type="nucleotide sequence ID" value="NZ_BAAAVM010000120.1"/>
</dbReference>
<accession>A0ABN3V2U5</accession>
<evidence type="ECO:0000256" key="8">
    <source>
        <dbReference type="SAM" id="MobiDB-lite"/>
    </source>
</evidence>